<dbReference type="Gene3D" id="1.20.120.1350">
    <property type="entry name" value="Pneumovirus matrix protein 2 (M2), zinc-binding domain"/>
    <property type="match status" value="1"/>
</dbReference>
<keyword evidence="2 4" id="KW-0863">Zinc-finger</keyword>
<dbReference type="Proteomes" id="UP001140949">
    <property type="component" value="Unassembled WGS sequence"/>
</dbReference>
<dbReference type="InterPro" id="IPR036855">
    <property type="entry name" value="Znf_CCCH_sf"/>
</dbReference>
<dbReference type="GO" id="GO:0061630">
    <property type="term" value="F:ubiquitin protein ligase activity"/>
    <property type="evidence" value="ECO:0007669"/>
    <property type="project" value="InterPro"/>
</dbReference>
<evidence type="ECO:0000259" key="5">
    <source>
        <dbReference type="PROSITE" id="PS50103"/>
    </source>
</evidence>
<dbReference type="SMART" id="SM00356">
    <property type="entry name" value="ZnF_C3H1"/>
    <property type="match status" value="3"/>
</dbReference>
<dbReference type="InterPro" id="IPR045072">
    <property type="entry name" value="MKRN-like"/>
</dbReference>
<evidence type="ECO:0000313" key="7">
    <source>
        <dbReference type="Proteomes" id="UP001140949"/>
    </source>
</evidence>
<dbReference type="PANTHER" id="PTHR11224:SF10">
    <property type="entry name" value="IP09428P-RELATED"/>
    <property type="match status" value="1"/>
</dbReference>
<evidence type="ECO:0000256" key="2">
    <source>
        <dbReference type="ARBA" id="ARBA00022771"/>
    </source>
</evidence>
<proteinExistence type="predicted"/>
<dbReference type="PROSITE" id="PS50103">
    <property type="entry name" value="ZF_C3H1"/>
    <property type="match status" value="3"/>
</dbReference>
<dbReference type="GO" id="GO:0000209">
    <property type="term" value="P:protein polyubiquitination"/>
    <property type="evidence" value="ECO:0007669"/>
    <property type="project" value="InterPro"/>
</dbReference>
<reference evidence="6" key="2">
    <citation type="submission" date="2023-04" db="EMBL/GenBank/DDBJ databases">
        <authorList>
            <person name="Bruccoleri R.E."/>
            <person name="Oakeley E.J."/>
            <person name="Faust A.-M."/>
            <person name="Dessus-Babus S."/>
            <person name="Altorfer M."/>
            <person name="Burckhardt D."/>
            <person name="Oertli M."/>
            <person name="Naumann U."/>
            <person name="Petersen F."/>
            <person name="Wong J."/>
        </authorList>
    </citation>
    <scope>NUCLEOTIDE SEQUENCE</scope>
    <source>
        <strain evidence="6">GSM-AAB239-AS_SAM_17_03QT</strain>
        <tissue evidence="6">Leaf</tissue>
    </source>
</reference>
<dbReference type="Gene3D" id="3.30.1370.210">
    <property type="match status" value="1"/>
</dbReference>
<reference evidence="6" key="1">
    <citation type="journal article" date="2023" name="GigaByte">
        <title>Genome assembly of the bearded iris, Iris pallida Lam.</title>
        <authorList>
            <person name="Bruccoleri R.E."/>
            <person name="Oakeley E.J."/>
            <person name="Faust A.M.E."/>
            <person name="Altorfer M."/>
            <person name="Dessus-Babus S."/>
            <person name="Burckhardt D."/>
            <person name="Oertli M."/>
            <person name="Naumann U."/>
            <person name="Petersen F."/>
            <person name="Wong J."/>
        </authorList>
    </citation>
    <scope>NUCLEOTIDE SEQUENCE</scope>
    <source>
        <strain evidence="6">GSM-AAB239-AS_SAM_17_03QT</strain>
    </source>
</reference>
<dbReference type="InterPro" id="IPR041686">
    <property type="entry name" value="Znf-CCCH_3"/>
</dbReference>
<evidence type="ECO:0000313" key="6">
    <source>
        <dbReference type="EMBL" id="KAJ6845880.1"/>
    </source>
</evidence>
<dbReference type="EMBL" id="JANAVB010005610">
    <property type="protein sequence ID" value="KAJ6845880.1"/>
    <property type="molecule type" value="Genomic_DNA"/>
</dbReference>
<protein>
    <submittedName>
        <fullName evidence="6">E3 ubiquitin-protein ligase makorin</fullName>
    </submittedName>
</protein>
<keyword evidence="7" id="KW-1185">Reference proteome</keyword>
<organism evidence="6 7">
    <name type="scientific">Iris pallida</name>
    <name type="common">Sweet iris</name>
    <dbReference type="NCBI Taxonomy" id="29817"/>
    <lineage>
        <taxon>Eukaryota</taxon>
        <taxon>Viridiplantae</taxon>
        <taxon>Streptophyta</taxon>
        <taxon>Embryophyta</taxon>
        <taxon>Tracheophyta</taxon>
        <taxon>Spermatophyta</taxon>
        <taxon>Magnoliopsida</taxon>
        <taxon>Liliopsida</taxon>
        <taxon>Asparagales</taxon>
        <taxon>Iridaceae</taxon>
        <taxon>Iridoideae</taxon>
        <taxon>Irideae</taxon>
        <taxon>Iris</taxon>
    </lineage>
</organism>
<feature type="zinc finger region" description="C3H1-type" evidence="4">
    <location>
        <begin position="29"/>
        <end position="56"/>
    </location>
</feature>
<keyword evidence="3 4" id="KW-0862">Zinc</keyword>
<evidence type="ECO:0000256" key="1">
    <source>
        <dbReference type="ARBA" id="ARBA00022723"/>
    </source>
</evidence>
<keyword evidence="1 4" id="KW-0479">Metal-binding</keyword>
<feature type="domain" description="C3H1-type" evidence="5">
    <location>
        <begin position="29"/>
        <end position="56"/>
    </location>
</feature>
<evidence type="ECO:0000256" key="4">
    <source>
        <dbReference type="PROSITE-ProRule" id="PRU00723"/>
    </source>
</evidence>
<accession>A0AAX6HXT6</accession>
<dbReference type="GO" id="GO:0008270">
    <property type="term" value="F:zinc ion binding"/>
    <property type="evidence" value="ECO:0007669"/>
    <property type="project" value="UniProtKB-KW"/>
</dbReference>
<dbReference type="PANTHER" id="PTHR11224">
    <property type="entry name" value="MAKORIN-RELATED"/>
    <property type="match status" value="1"/>
</dbReference>
<dbReference type="InterPro" id="IPR000571">
    <property type="entry name" value="Znf_CCCH"/>
</dbReference>
<comment type="caution">
    <text evidence="6">The sequence shown here is derived from an EMBL/GenBank/DDBJ whole genome shotgun (WGS) entry which is preliminary data.</text>
</comment>
<dbReference type="SUPFAM" id="SSF90229">
    <property type="entry name" value="CCCH zinc finger"/>
    <property type="match status" value="2"/>
</dbReference>
<feature type="domain" description="C3H1-type" evidence="5">
    <location>
        <begin position="140"/>
        <end position="167"/>
    </location>
</feature>
<gene>
    <name evidence="6" type="ORF">M6B38_286070</name>
</gene>
<evidence type="ECO:0000256" key="3">
    <source>
        <dbReference type="ARBA" id="ARBA00022833"/>
    </source>
</evidence>
<dbReference type="AlphaFoldDB" id="A0AAX6HXT6"/>
<feature type="zinc finger region" description="C3H1-type" evidence="4">
    <location>
        <begin position="140"/>
        <end position="167"/>
    </location>
</feature>
<feature type="zinc finger region" description="C3H1-type" evidence="4">
    <location>
        <begin position="1"/>
        <end position="28"/>
    </location>
</feature>
<sequence length="189" mass="20835">MARRFQCKFFAHGACLKGEHCEFSHDWKAQANNVCTFYQKGLCSHGSRCRYDHVKVSRHQTPAPGPSSNYRSQLASGSVQVIHPSGVGLSGECKQALSSHTELSFNKAPCPPRNPAWTENYETDTLTCNLSGNYSAFVTLADKPICSFAAAGSCPHGEMCPHIHGDLCSICGKQCLPYRPDEREEHIKM</sequence>
<feature type="domain" description="C3H1-type" evidence="5">
    <location>
        <begin position="1"/>
        <end position="28"/>
    </location>
</feature>
<dbReference type="Pfam" id="PF15663">
    <property type="entry name" value="zf-CCCH_3"/>
    <property type="match status" value="1"/>
</dbReference>
<name>A0AAX6HXT6_IRIPA</name>